<dbReference type="CDD" id="cd07042">
    <property type="entry name" value="STAS_SulP_like_sulfate_transporter"/>
    <property type="match status" value="1"/>
</dbReference>
<dbReference type="EMBL" id="VAUP01000015">
    <property type="protein sequence ID" value="TLX43927.1"/>
    <property type="molecule type" value="Genomic_DNA"/>
</dbReference>
<dbReference type="InterPro" id="IPR001902">
    <property type="entry name" value="SLC26A/SulP_fam"/>
</dbReference>
<dbReference type="Proteomes" id="UP000305131">
    <property type="component" value="Unassembled WGS sequence"/>
</dbReference>
<feature type="domain" description="STAS" evidence="6">
    <location>
        <begin position="422"/>
        <end position="534"/>
    </location>
</feature>
<proteinExistence type="predicted"/>
<reference evidence="7 8" key="1">
    <citation type="submission" date="2019-05" db="EMBL/GenBank/DDBJ databases">
        <authorList>
            <person name="Zhou X."/>
        </authorList>
    </citation>
    <scope>NUCLEOTIDE SEQUENCE [LARGE SCALE GENOMIC DNA]</scope>
    <source>
        <strain evidence="7 8">DSM 432</strain>
    </source>
</reference>
<feature type="transmembrane region" description="Helical" evidence="5">
    <location>
        <begin position="119"/>
        <end position="137"/>
    </location>
</feature>
<dbReference type="Pfam" id="PF00916">
    <property type="entry name" value="Sulfate_transp"/>
    <property type="match status" value="1"/>
</dbReference>
<dbReference type="InterPro" id="IPR011547">
    <property type="entry name" value="SLC26A/SulP_dom"/>
</dbReference>
<dbReference type="InterPro" id="IPR002645">
    <property type="entry name" value="STAS_dom"/>
</dbReference>
<dbReference type="AlphaFoldDB" id="A0A6C1KJV9"/>
<dbReference type="PROSITE" id="PS50801">
    <property type="entry name" value="STAS"/>
    <property type="match status" value="1"/>
</dbReference>
<feature type="transmembrane region" description="Helical" evidence="5">
    <location>
        <begin position="38"/>
        <end position="54"/>
    </location>
</feature>
<feature type="transmembrane region" description="Helical" evidence="5">
    <location>
        <begin position="238"/>
        <end position="257"/>
    </location>
</feature>
<evidence type="ECO:0000256" key="1">
    <source>
        <dbReference type="ARBA" id="ARBA00004141"/>
    </source>
</evidence>
<evidence type="ECO:0000313" key="7">
    <source>
        <dbReference type="EMBL" id="TLX43927.1"/>
    </source>
</evidence>
<gene>
    <name evidence="7" type="ORF">FBQ73_07465</name>
</gene>
<comment type="caution">
    <text evidence="7">The sequence shown here is derived from an EMBL/GenBank/DDBJ whole genome shotgun (WGS) entry which is preliminary data.</text>
</comment>
<dbReference type="SUPFAM" id="SSF52091">
    <property type="entry name" value="SpoIIaa-like"/>
    <property type="match status" value="1"/>
</dbReference>
<organism evidence="7 8">
    <name type="scientific">Xanthobacter autotrophicus</name>
    <dbReference type="NCBI Taxonomy" id="280"/>
    <lineage>
        <taxon>Bacteria</taxon>
        <taxon>Pseudomonadati</taxon>
        <taxon>Pseudomonadota</taxon>
        <taxon>Alphaproteobacteria</taxon>
        <taxon>Hyphomicrobiales</taxon>
        <taxon>Xanthobacteraceae</taxon>
        <taxon>Xanthobacter</taxon>
    </lineage>
</organism>
<name>A0A6C1KJV9_XANAU</name>
<evidence type="ECO:0000256" key="4">
    <source>
        <dbReference type="ARBA" id="ARBA00023136"/>
    </source>
</evidence>
<feature type="transmembrane region" description="Helical" evidence="5">
    <location>
        <begin position="338"/>
        <end position="360"/>
    </location>
</feature>
<feature type="transmembrane region" description="Helical" evidence="5">
    <location>
        <begin position="164"/>
        <end position="182"/>
    </location>
</feature>
<evidence type="ECO:0000313" key="8">
    <source>
        <dbReference type="Proteomes" id="UP000305131"/>
    </source>
</evidence>
<evidence type="ECO:0000256" key="3">
    <source>
        <dbReference type="ARBA" id="ARBA00022989"/>
    </source>
</evidence>
<comment type="subcellular location">
    <subcellularLocation>
        <location evidence="1">Membrane</location>
        <topology evidence="1">Multi-pass membrane protein</topology>
    </subcellularLocation>
</comment>
<accession>A0A6C1KJV9</accession>
<evidence type="ECO:0000259" key="6">
    <source>
        <dbReference type="PROSITE" id="PS50801"/>
    </source>
</evidence>
<dbReference type="GO" id="GO:0016020">
    <property type="term" value="C:membrane"/>
    <property type="evidence" value="ECO:0007669"/>
    <property type="project" value="UniProtKB-SubCell"/>
</dbReference>
<dbReference type="InterPro" id="IPR036513">
    <property type="entry name" value="STAS_dom_sf"/>
</dbReference>
<keyword evidence="2 5" id="KW-0812">Transmembrane</keyword>
<dbReference type="OrthoDB" id="9771198at2"/>
<dbReference type="PANTHER" id="PTHR11814">
    <property type="entry name" value="SULFATE TRANSPORTER"/>
    <property type="match status" value="1"/>
</dbReference>
<dbReference type="GeneID" id="95773290"/>
<evidence type="ECO:0000256" key="5">
    <source>
        <dbReference type="SAM" id="Phobius"/>
    </source>
</evidence>
<dbReference type="Gene3D" id="3.30.750.24">
    <property type="entry name" value="STAS domain"/>
    <property type="match status" value="1"/>
</dbReference>
<dbReference type="Pfam" id="PF01740">
    <property type="entry name" value="STAS"/>
    <property type="match status" value="1"/>
</dbReference>
<keyword evidence="4 5" id="KW-0472">Membrane</keyword>
<feature type="transmembrane region" description="Helical" evidence="5">
    <location>
        <begin position="85"/>
        <end position="107"/>
    </location>
</feature>
<feature type="transmembrane region" description="Helical" evidence="5">
    <location>
        <begin position="194"/>
        <end position="218"/>
    </location>
</feature>
<sequence>MSSLPRPRTGDLIAGLCVAGLLLPEAVAYASIAGLPPQQGIFAAVAGCFVYALVGRSRFAIVSPTSSSAAILAATLATLPDEGAVKLAATTVVVVLVAAFLLLAAVARLGNFTGFVSRPVLRGFAFGLAVTIIVRQLPHLVGLDAASSDLLHIIPQLVAEVPHWNPFAVACGGTALAALLLLRRFPAIPGAFLVLAGGVAVSTVFHLEAHGVAVVGTIDMMPAWPSWPALSWPDYSQLARFALPLVLILFAESWGTIRALSLRHGEAVEADRELAALGFANMASALAQGMPVGAGFSAGNASEAAGAATRATAIITALGLAILVIFGGSFVAHLPEPVLAAVVIAALVHALDPAPLARLWALGRDQYVAVAAAVAVLALGVLNGMLVAIALSLTAVVQRLAAPQVAQLGRLGTTHDYVDLARHPDAVAPKGIAIWRPAQPLFFANADRIMGIIAASSRSEPDIHAVVVSLEESFDLDSTALDALVEFDAVMRQAGLRLQLARAHDRVRDLLAAAGASDLVERCSYSVDDAVAAVAP</sequence>
<protein>
    <submittedName>
        <fullName evidence="7">SulP family inorganic anion transporter</fullName>
    </submittedName>
</protein>
<keyword evidence="3 5" id="KW-1133">Transmembrane helix</keyword>
<feature type="transmembrane region" description="Helical" evidence="5">
    <location>
        <begin position="311"/>
        <end position="332"/>
    </location>
</feature>
<dbReference type="RefSeq" id="WP_138398836.1">
    <property type="nucleotide sequence ID" value="NZ_JBAFVI010000001.1"/>
</dbReference>
<evidence type="ECO:0000256" key="2">
    <source>
        <dbReference type="ARBA" id="ARBA00022692"/>
    </source>
</evidence>
<feature type="transmembrane region" description="Helical" evidence="5">
    <location>
        <begin position="61"/>
        <end position="79"/>
    </location>
</feature>
<dbReference type="GO" id="GO:0055085">
    <property type="term" value="P:transmembrane transport"/>
    <property type="evidence" value="ECO:0007669"/>
    <property type="project" value="InterPro"/>
</dbReference>
<feature type="transmembrane region" description="Helical" evidence="5">
    <location>
        <begin position="367"/>
        <end position="393"/>
    </location>
</feature>